<dbReference type="PANTHER" id="PTHR47160">
    <property type="entry name" value="PUTATIVE-RELATED"/>
    <property type="match status" value="1"/>
</dbReference>
<dbReference type="Gene3D" id="2.20.25.240">
    <property type="match status" value="1"/>
</dbReference>
<name>A0AAV0VHJ5_9HEMI</name>
<dbReference type="Proteomes" id="UP001160148">
    <property type="component" value="Unassembled WGS sequence"/>
</dbReference>
<organism evidence="2 3">
    <name type="scientific">Macrosiphum euphorbiae</name>
    <name type="common">potato aphid</name>
    <dbReference type="NCBI Taxonomy" id="13131"/>
    <lineage>
        <taxon>Eukaryota</taxon>
        <taxon>Metazoa</taxon>
        <taxon>Ecdysozoa</taxon>
        <taxon>Arthropoda</taxon>
        <taxon>Hexapoda</taxon>
        <taxon>Insecta</taxon>
        <taxon>Pterygota</taxon>
        <taxon>Neoptera</taxon>
        <taxon>Paraneoptera</taxon>
        <taxon>Hemiptera</taxon>
        <taxon>Sternorrhyncha</taxon>
        <taxon>Aphidomorpha</taxon>
        <taxon>Aphidoidea</taxon>
        <taxon>Aphididae</taxon>
        <taxon>Macrosiphini</taxon>
        <taxon>Macrosiphum</taxon>
    </lineage>
</organism>
<dbReference type="EMBL" id="CARXXK010000001">
    <property type="protein sequence ID" value="CAI6343737.1"/>
    <property type="molecule type" value="Genomic_DNA"/>
</dbReference>
<sequence length="272" mass="31075">MDIEGFLYKCTKTTKDGKCYYACATPNTYCSGTAIKLANGTFVVKKGHSHDPYDSNFNVNQMKKTFRGILLDRAKSETNPLRVIYDEEAIRNPQAAMLYSWPTAESLMRKARKQAVPPLPSTLRELGEYLDLNINRYQCNNQPFYQEWIVDGNGNFSVMFACQDIIDAVVNQRATELHADGTFKVVPSVPTCRQLFIIHLILQNHSIPICFVLMETKTEVAYKKVLGQFKTKFPNVRPTSIMIDFETGLHNAFQQTYPEATILSCWFHFVQV</sequence>
<gene>
    <name evidence="2" type="ORF">MEUPH1_LOCUS962</name>
</gene>
<evidence type="ECO:0000259" key="1">
    <source>
        <dbReference type="Pfam" id="PF10551"/>
    </source>
</evidence>
<proteinExistence type="predicted"/>
<dbReference type="InterPro" id="IPR018289">
    <property type="entry name" value="MULE_transposase_dom"/>
</dbReference>
<dbReference type="Pfam" id="PF10551">
    <property type="entry name" value="MULE"/>
    <property type="match status" value="1"/>
</dbReference>
<protein>
    <recommendedName>
        <fullName evidence="1">MULE transposase domain-containing protein</fullName>
    </recommendedName>
</protein>
<dbReference type="PANTHER" id="PTHR47160:SF10">
    <property type="entry name" value="MULE TRANSPOSASE DOMAIN-CONTAINING PROTEIN"/>
    <property type="match status" value="1"/>
</dbReference>
<dbReference type="AlphaFoldDB" id="A0AAV0VHJ5"/>
<evidence type="ECO:0000313" key="3">
    <source>
        <dbReference type="Proteomes" id="UP001160148"/>
    </source>
</evidence>
<comment type="caution">
    <text evidence="2">The sequence shown here is derived from an EMBL/GenBank/DDBJ whole genome shotgun (WGS) entry which is preliminary data.</text>
</comment>
<feature type="domain" description="MULE transposase" evidence="1">
    <location>
        <begin position="179"/>
        <end position="271"/>
    </location>
</feature>
<accession>A0AAV0VHJ5</accession>
<evidence type="ECO:0000313" key="2">
    <source>
        <dbReference type="EMBL" id="CAI6343737.1"/>
    </source>
</evidence>
<keyword evidence="3" id="KW-1185">Reference proteome</keyword>
<reference evidence="2 3" key="1">
    <citation type="submission" date="2023-01" db="EMBL/GenBank/DDBJ databases">
        <authorList>
            <person name="Whitehead M."/>
        </authorList>
    </citation>
    <scope>NUCLEOTIDE SEQUENCE [LARGE SCALE GENOMIC DNA]</scope>
</reference>